<evidence type="ECO:0000256" key="1">
    <source>
        <dbReference type="ARBA" id="ARBA00004123"/>
    </source>
</evidence>
<dbReference type="GO" id="GO:0010468">
    <property type="term" value="P:regulation of gene expression"/>
    <property type="evidence" value="ECO:0007669"/>
    <property type="project" value="TreeGrafter"/>
</dbReference>
<dbReference type="InterPro" id="IPR001214">
    <property type="entry name" value="SET_dom"/>
</dbReference>
<keyword evidence="2" id="KW-0479">Metal-binding</keyword>
<feature type="domain" description="C2H2-type" evidence="11">
    <location>
        <begin position="546"/>
        <end position="569"/>
    </location>
</feature>
<gene>
    <name evidence="13" type="ORF">ACAOBT_LOCUS15294</name>
</gene>
<evidence type="ECO:0000256" key="2">
    <source>
        <dbReference type="ARBA" id="ARBA00022723"/>
    </source>
</evidence>
<feature type="domain" description="C2H2-type" evidence="11">
    <location>
        <begin position="519"/>
        <end position="546"/>
    </location>
</feature>
<dbReference type="Proteomes" id="UP001152888">
    <property type="component" value="Unassembled WGS sequence"/>
</dbReference>
<dbReference type="EMBL" id="CAKOFQ010006929">
    <property type="protein sequence ID" value="CAH1982948.1"/>
    <property type="molecule type" value="Genomic_DNA"/>
</dbReference>
<dbReference type="FunFam" id="3.30.160.60:FF:000145">
    <property type="entry name" value="Zinc finger protein 574"/>
    <property type="match status" value="1"/>
</dbReference>
<accession>A0A9P0PJA5</accession>
<feature type="domain" description="C2H2-type" evidence="11">
    <location>
        <begin position="236"/>
        <end position="264"/>
    </location>
</feature>
<dbReference type="Gene3D" id="2.170.270.10">
    <property type="entry name" value="SET domain"/>
    <property type="match status" value="1"/>
</dbReference>
<evidence type="ECO:0000313" key="14">
    <source>
        <dbReference type="Proteomes" id="UP001152888"/>
    </source>
</evidence>
<dbReference type="InterPro" id="IPR050331">
    <property type="entry name" value="Zinc_finger"/>
</dbReference>
<dbReference type="GO" id="GO:0005634">
    <property type="term" value="C:nucleus"/>
    <property type="evidence" value="ECO:0007669"/>
    <property type="project" value="UniProtKB-SubCell"/>
</dbReference>
<name>A0A9P0PJA5_ACAOB</name>
<dbReference type="GO" id="GO:0008276">
    <property type="term" value="F:protein methyltransferase activity"/>
    <property type="evidence" value="ECO:0007669"/>
    <property type="project" value="UniProtKB-ARBA"/>
</dbReference>
<keyword evidence="8" id="KW-0804">Transcription</keyword>
<keyword evidence="6" id="KW-0805">Transcription regulation</keyword>
<feature type="domain" description="C2H2-type" evidence="11">
    <location>
        <begin position="459"/>
        <end position="478"/>
    </location>
</feature>
<reference evidence="13" key="1">
    <citation type="submission" date="2022-03" db="EMBL/GenBank/DDBJ databases">
        <authorList>
            <person name="Sayadi A."/>
        </authorList>
    </citation>
    <scope>NUCLEOTIDE SEQUENCE</scope>
</reference>
<dbReference type="PROSITE" id="PS50157">
    <property type="entry name" value="ZINC_FINGER_C2H2_2"/>
    <property type="match status" value="9"/>
</dbReference>
<dbReference type="AlphaFoldDB" id="A0A9P0PJA5"/>
<evidence type="ECO:0000256" key="3">
    <source>
        <dbReference type="ARBA" id="ARBA00022737"/>
    </source>
</evidence>
<dbReference type="Pfam" id="PF21549">
    <property type="entry name" value="PRDM2_PR"/>
    <property type="match status" value="1"/>
</dbReference>
<keyword evidence="3" id="KW-0677">Repeat</keyword>
<dbReference type="InterPro" id="IPR036236">
    <property type="entry name" value="Znf_C2H2_sf"/>
</dbReference>
<evidence type="ECO:0000256" key="6">
    <source>
        <dbReference type="ARBA" id="ARBA00023015"/>
    </source>
</evidence>
<proteinExistence type="predicted"/>
<dbReference type="PROSITE" id="PS50280">
    <property type="entry name" value="SET"/>
    <property type="match status" value="1"/>
</dbReference>
<dbReference type="InterPro" id="IPR046341">
    <property type="entry name" value="SET_dom_sf"/>
</dbReference>
<protein>
    <submittedName>
        <fullName evidence="13">Uncharacterized protein</fullName>
    </submittedName>
</protein>
<feature type="domain" description="C2H2-type" evidence="11">
    <location>
        <begin position="432"/>
        <end position="455"/>
    </location>
</feature>
<evidence type="ECO:0000259" key="12">
    <source>
        <dbReference type="PROSITE" id="PS50280"/>
    </source>
</evidence>
<feature type="domain" description="C2H2-type" evidence="11">
    <location>
        <begin position="490"/>
        <end position="517"/>
    </location>
</feature>
<dbReference type="PANTHER" id="PTHR16515">
    <property type="entry name" value="PR DOMAIN ZINC FINGER PROTEIN"/>
    <property type="match status" value="1"/>
</dbReference>
<evidence type="ECO:0000256" key="8">
    <source>
        <dbReference type="ARBA" id="ARBA00023163"/>
    </source>
</evidence>
<evidence type="ECO:0000313" key="13">
    <source>
        <dbReference type="EMBL" id="CAH1982948.1"/>
    </source>
</evidence>
<dbReference type="PROSITE" id="PS00028">
    <property type="entry name" value="ZINC_FINGER_C2H2_1"/>
    <property type="match status" value="8"/>
</dbReference>
<evidence type="ECO:0000256" key="7">
    <source>
        <dbReference type="ARBA" id="ARBA00023125"/>
    </source>
</evidence>
<keyword evidence="4 10" id="KW-0863">Zinc-finger</keyword>
<keyword evidence="7" id="KW-0238">DNA-binding</keyword>
<dbReference type="Gene3D" id="3.30.160.60">
    <property type="entry name" value="Classic Zinc Finger"/>
    <property type="match status" value="6"/>
</dbReference>
<dbReference type="OrthoDB" id="40579at2759"/>
<dbReference type="GO" id="GO:0008270">
    <property type="term" value="F:zinc ion binding"/>
    <property type="evidence" value="ECO:0007669"/>
    <property type="project" value="UniProtKB-KW"/>
</dbReference>
<keyword evidence="9" id="KW-0539">Nucleus</keyword>
<feature type="domain" description="C2H2-type" evidence="11">
    <location>
        <begin position="380"/>
        <end position="407"/>
    </location>
</feature>
<comment type="subcellular location">
    <subcellularLocation>
        <location evidence="1">Nucleus</location>
    </subcellularLocation>
</comment>
<sequence>MDSIITKQVKCGICGDGHAPTECNIVAVRSYIPDKPVPSRARLSLPDKLKLVTLADDTNCICTLGLIEKGTKFGPFQAKKLCSLMPQIEFPLKIFASSEEDLAEYYLDTSDEYECSWMFFVRAASSFEEQNLISYQESDDLYYVAIRDIHVGEELKVWYAPYYATQMNKHLLLQPVVEKEVNFETDGDDRLEEIVRMKGRVILRDTWSCKFCGKVEHKVTEFATHLASHYRAKLRNNCDICSESFLTKRSYQKHMHIVHNKKTKILHKENPPEAKLCQPAILEKEQIREVSKTQDSCLGGPLLLNSIASESLDNSGFQHFNQGMTSLLENENLISQGVMNQSTMLESDNMNLNVDSILQENVKELDHFNFELGESDTEQLICDVCLKIFTKLKYLLVHLESHTGKFICYDCNKVFTRKETYQHHSCTSFFSFKCPYCDKLFYQQKGLNHHVKVYHDKKFMCTVSCGKIFRSEKELNDHTCPLPTPKVKRFPCDVCGTKFTEKKNLHMHKKRHTELKTKYTCPICGVELSFRETYLKHVRLHEGPGFLCDICNKMYKRKDILVEHKRLTHGNLTVACEVCSKQIAPKNLKKHLLLHQPDKGFKCPICNFAFKQQNALQRHMKSHEREDDTKSCYPFSCPVCKKKMKHRYSLKRHVLISHPSYEYKENRRRKFKPDALNVTDEDSELDLKQTIENMNFNTDVVNTCENTDFTMEIEKILNDENIFLSESNDRLVDKLIDSAVKESNLDISDSGPVKQKEVCLSMPDLTEGDQEIRLGENAYILENGTIVEPKENSSEVVVYVINQDKYK</sequence>
<evidence type="ECO:0000256" key="10">
    <source>
        <dbReference type="PROSITE-ProRule" id="PRU00042"/>
    </source>
</evidence>
<dbReference type="PANTHER" id="PTHR16515:SF49">
    <property type="entry name" value="GASTRULA ZINC FINGER PROTEIN XLCGF49.1-LIKE-RELATED"/>
    <property type="match status" value="1"/>
</dbReference>
<dbReference type="InterPro" id="IPR013087">
    <property type="entry name" value="Znf_C2H2_type"/>
</dbReference>
<evidence type="ECO:0000256" key="5">
    <source>
        <dbReference type="ARBA" id="ARBA00022833"/>
    </source>
</evidence>
<keyword evidence="5" id="KW-0862">Zinc</keyword>
<feature type="domain" description="SET" evidence="12">
    <location>
        <begin position="47"/>
        <end position="160"/>
    </location>
</feature>
<feature type="domain" description="C2H2-type" evidence="11">
    <location>
        <begin position="635"/>
        <end position="663"/>
    </location>
</feature>
<dbReference type="Pfam" id="PF00096">
    <property type="entry name" value="zf-C2H2"/>
    <property type="match status" value="3"/>
</dbReference>
<dbReference type="SMART" id="SM00355">
    <property type="entry name" value="ZnF_C2H2"/>
    <property type="match status" value="12"/>
</dbReference>
<feature type="domain" description="C2H2-type" evidence="11">
    <location>
        <begin position="601"/>
        <end position="628"/>
    </location>
</feature>
<keyword evidence="14" id="KW-1185">Reference proteome</keyword>
<dbReference type="GO" id="GO:0008757">
    <property type="term" value="F:S-adenosylmethionine-dependent methyltransferase activity"/>
    <property type="evidence" value="ECO:0007669"/>
    <property type="project" value="UniProtKB-ARBA"/>
</dbReference>
<comment type="caution">
    <text evidence="13">The sequence shown here is derived from an EMBL/GenBank/DDBJ whole genome shotgun (WGS) entry which is preliminary data.</text>
</comment>
<organism evidence="13 14">
    <name type="scientific">Acanthoscelides obtectus</name>
    <name type="common">Bean weevil</name>
    <name type="synonym">Bruchus obtectus</name>
    <dbReference type="NCBI Taxonomy" id="200917"/>
    <lineage>
        <taxon>Eukaryota</taxon>
        <taxon>Metazoa</taxon>
        <taxon>Ecdysozoa</taxon>
        <taxon>Arthropoda</taxon>
        <taxon>Hexapoda</taxon>
        <taxon>Insecta</taxon>
        <taxon>Pterygota</taxon>
        <taxon>Neoptera</taxon>
        <taxon>Endopterygota</taxon>
        <taxon>Coleoptera</taxon>
        <taxon>Polyphaga</taxon>
        <taxon>Cucujiformia</taxon>
        <taxon>Chrysomeloidea</taxon>
        <taxon>Chrysomelidae</taxon>
        <taxon>Bruchinae</taxon>
        <taxon>Bruchini</taxon>
        <taxon>Acanthoscelides</taxon>
    </lineage>
</organism>
<dbReference type="GO" id="GO:0008170">
    <property type="term" value="F:N-methyltransferase activity"/>
    <property type="evidence" value="ECO:0007669"/>
    <property type="project" value="UniProtKB-ARBA"/>
</dbReference>
<dbReference type="GO" id="GO:0003677">
    <property type="term" value="F:DNA binding"/>
    <property type="evidence" value="ECO:0007669"/>
    <property type="project" value="UniProtKB-KW"/>
</dbReference>
<dbReference type="SUPFAM" id="SSF57667">
    <property type="entry name" value="beta-beta-alpha zinc fingers"/>
    <property type="match status" value="5"/>
</dbReference>
<evidence type="ECO:0000256" key="4">
    <source>
        <dbReference type="ARBA" id="ARBA00022771"/>
    </source>
</evidence>
<evidence type="ECO:0000256" key="9">
    <source>
        <dbReference type="ARBA" id="ARBA00023242"/>
    </source>
</evidence>
<evidence type="ECO:0000259" key="11">
    <source>
        <dbReference type="PROSITE" id="PS50157"/>
    </source>
</evidence>